<dbReference type="OrthoDB" id="4423411at2"/>
<feature type="transmembrane region" description="Helical" evidence="1">
    <location>
        <begin position="67"/>
        <end position="88"/>
    </location>
</feature>
<keyword evidence="1" id="KW-0812">Transmembrane</keyword>
<organism evidence="2 3">
    <name type="scientific">Corynebacterium glaucum</name>
    <dbReference type="NCBI Taxonomy" id="187491"/>
    <lineage>
        <taxon>Bacteria</taxon>
        <taxon>Bacillati</taxon>
        <taxon>Actinomycetota</taxon>
        <taxon>Actinomycetes</taxon>
        <taxon>Mycobacteriales</taxon>
        <taxon>Corynebacteriaceae</taxon>
        <taxon>Corynebacterium</taxon>
    </lineage>
</organism>
<feature type="transmembrane region" description="Helical" evidence="1">
    <location>
        <begin position="35"/>
        <end position="55"/>
    </location>
</feature>
<proteinExistence type="predicted"/>
<gene>
    <name evidence="2" type="ORF">CGLAU_09085</name>
</gene>
<evidence type="ECO:0000313" key="2">
    <source>
        <dbReference type="EMBL" id="AQQ15770.1"/>
    </source>
</evidence>
<dbReference type="Proteomes" id="UP000217209">
    <property type="component" value="Chromosome"/>
</dbReference>
<keyword evidence="3" id="KW-1185">Reference proteome</keyword>
<dbReference type="EMBL" id="CP019688">
    <property type="protein sequence ID" value="AQQ15770.1"/>
    <property type="molecule type" value="Genomic_DNA"/>
</dbReference>
<protein>
    <submittedName>
        <fullName evidence="2">Uncharacterized protein</fullName>
    </submittedName>
</protein>
<evidence type="ECO:0000256" key="1">
    <source>
        <dbReference type="SAM" id="Phobius"/>
    </source>
</evidence>
<name>A0A1Q2HYB7_9CORY</name>
<dbReference type="RefSeq" id="WP_095660409.1">
    <property type="nucleotide sequence ID" value="NZ_CP019688.1"/>
</dbReference>
<feature type="transmembrane region" description="Helical" evidence="1">
    <location>
        <begin position="12"/>
        <end position="29"/>
    </location>
</feature>
<dbReference type="AlphaFoldDB" id="A0A1Q2HYB7"/>
<reference evidence="2 3" key="1">
    <citation type="submission" date="2016-12" db="EMBL/GenBank/DDBJ databases">
        <authorList>
            <person name="Song W.-J."/>
            <person name="Kurnit D.M."/>
        </authorList>
    </citation>
    <scope>NUCLEOTIDE SEQUENCE [LARGE SCALE GENOMIC DNA]</scope>
    <source>
        <strain evidence="2 3">DSM 30827</strain>
    </source>
</reference>
<keyword evidence="1" id="KW-1133">Transmembrane helix</keyword>
<sequence length="98" mass="10626">MRFFLARGSRPYSVAGAAVAFGIVLLLTAPRAEDWRSLAFVGVALLVPGLVWLVADRWFARPNGAWWWVLVAVAVAVGVWGLALFPAAGDTPFGRSLW</sequence>
<evidence type="ECO:0000313" key="3">
    <source>
        <dbReference type="Proteomes" id="UP000217209"/>
    </source>
</evidence>
<accession>A0A1Q2HYB7</accession>
<keyword evidence="1" id="KW-0472">Membrane</keyword>
<dbReference type="KEGG" id="cgv:CGLAU_09085"/>